<reference evidence="7" key="2">
    <citation type="submission" date="2020-05" db="UniProtKB">
        <authorList>
            <consortium name="EnsemblMetazoa"/>
        </authorList>
    </citation>
    <scope>IDENTIFICATION</scope>
    <source>
        <strain evidence="7">WRAIR2</strain>
    </source>
</reference>
<dbReference type="PRINTS" id="PR00081">
    <property type="entry name" value="GDHRDH"/>
</dbReference>
<proteinExistence type="inferred from homology"/>
<dbReference type="InterPro" id="IPR020904">
    <property type="entry name" value="Sc_DH/Rdtase_CS"/>
</dbReference>
<keyword evidence="8" id="KW-1185">Reference proteome</keyword>
<dbReference type="EnsemblMetazoa" id="ADIR010895-RA">
    <property type="protein sequence ID" value="ADIR010895-PA"/>
    <property type="gene ID" value="ADIR010895"/>
</dbReference>
<keyword evidence="4" id="KW-0496">Mitochondrion</keyword>
<dbReference type="InterPro" id="IPR036291">
    <property type="entry name" value="NAD(P)-bd_dom_sf"/>
</dbReference>
<dbReference type="InterPro" id="IPR019306">
    <property type="entry name" value="TMEM231"/>
</dbReference>
<keyword evidence="6" id="KW-0472">Membrane</keyword>
<dbReference type="STRING" id="7168.A0A182NTA5"/>
<organism evidence="7 8">
    <name type="scientific">Anopheles dirus</name>
    <dbReference type="NCBI Taxonomy" id="7168"/>
    <lineage>
        <taxon>Eukaryota</taxon>
        <taxon>Metazoa</taxon>
        <taxon>Ecdysozoa</taxon>
        <taxon>Arthropoda</taxon>
        <taxon>Hexapoda</taxon>
        <taxon>Insecta</taxon>
        <taxon>Pterygota</taxon>
        <taxon>Neoptera</taxon>
        <taxon>Endopterygota</taxon>
        <taxon>Diptera</taxon>
        <taxon>Nematocera</taxon>
        <taxon>Culicoidea</taxon>
        <taxon>Culicidae</taxon>
        <taxon>Anophelinae</taxon>
        <taxon>Anopheles</taxon>
    </lineage>
</organism>
<dbReference type="VEuPathDB" id="VectorBase:ADIR010895"/>
<evidence type="ECO:0000256" key="2">
    <source>
        <dbReference type="ARBA" id="ARBA00022857"/>
    </source>
</evidence>
<sequence>MLLIPSQLAVWGLALVGVWAMAWWMYDNLKSLAQICIALLAPYFAPAEHKPLTERFGKWAVITGSTDGIGKQYAFQLASRGLNVVLVSRTPDKLVAVAHEIESKYSVKTKWIAADFSRGHEIYDHLRKELDTVPVGILVNNVGANVDYPDDLDHIPEEKLWQLININVGAVTMLTRTVLPGMKKRGQGAIVNISSGSELQPLPYMTVYAATKAYIHNFTLAMQHELEPFGITCQLVSPMFVTTKMNNFSTTIMEGGLFIPNAEMYAKFATFTLGKTKQTTGYWSHGIQYGVMKLVPEWIRTVIGGIMNKQFRKEYYEQQKLSETATLNMKLLSFYSKPVYIKYRNQLCSTTTFVVCTLTLAAFAVPYYLLSSIKSGVLWDQQRLVYEQPKTKFLYSYLFLAELEEPSERSPSVVTCSSFESYNSLTELLHPCSDVRVVPTDSDHDHVLDHLTVEIGFNPPAIGSRLSYYTFYFFLEATVSSQCLFNVPAFISLDKVASPTRSFQSGTIAHRGFIRAKQRATLQCPFFMRHQKSHFSDRYYPNENTTLDGFQPDVIRARIHSSNPVGYEYHAERTHWTLDDTGSIRVQIDISIGGSESHETALLYRTSLWWKLCQFWGSYFPLLIVSLWLTGKIKQYLFEQFYLRAVEVVPWKEKYN</sequence>
<evidence type="ECO:0000256" key="5">
    <source>
        <dbReference type="ARBA" id="ARBA00038261"/>
    </source>
</evidence>
<keyword evidence="2" id="KW-0521">NADP</keyword>
<evidence type="ECO:0000256" key="3">
    <source>
        <dbReference type="ARBA" id="ARBA00023002"/>
    </source>
</evidence>
<keyword evidence="6" id="KW-0812">Transmembrane</keyword>
<dbReference type="PANTHER" id="PTHR44889:SF1">
    <property type="entry name" value="INACTIVE HYDROXYSTEROID DEHYDROGENASE-LIKE PROTEIN 1"/>
    <property type="match status" value="1"/>
</dbReference>
<dbReference type="SUPFAM" id="SSF51735">
    <property type="entry name" value="NAD(P)-binding Rossmann-fold domains"/>
    <property type="match status" value="1"/>
</dbReference>
<keyword evidence="6" id="KW-1133">Transmembrane helix</keyword>
<dbReference type="PROSITE" id="PS00061">
    <property type="entry name" value="ADH_SHORT"/>
    <property type="match status" value="1"/>
</dbReference>
<protein>
    <submittedName>
        <fullName evidence="7">Uncharacterized protein</fullName>
    </submittedName>
</protein>
<dbReference type="Pfam" id="PF10149">
    <property type="entry name" value="TM231"/>
    <property type="match status" value="1"/>
</dbReference>
<evidence type="ECO:0000313" key="7">
    <source>
        <dbReference type="EnsemblMetazoa" id="ADIR010895-PA"/>
    </source>
</evidence>
<dbReference type="InterPro" id="IPR052149">
    <property type="entry name" value="17-beta-HSD3-like"/>
</dbReference>
<dbReference type="AlphaFoldDB" id="A0A182NTA5"/>
<feature type="transmembrane region" description="Helical" evidence="6">
    <location>
        <begin position="6"/>
        <end position="26"/>
    </location>
</feature>
<evidence type="ECO:0000256" key="1">
    <source>
        <dbReference type="ARBA" id="ARBA00004173"/>
    </source>
</evidence>
<dbReference type="CDD" id="cd05356">
    <property type="entry name" value="17beta-HSD1_like_SDR_c"/>
    <property type="match status" value="1"/>
</dbReference>
<comment type="similarity">
    <text evidence="5">Belongs to the short-chain dehydrogenases/reductases (SDR) family. 17-beta-HSD 3 subfamily.</text>
</comment>
<accession>A0A182NTA5</accession>
<dbReference type="PRINTS" id="PR00080">
    <property type="entry name" value="SDRFAMILY"/>
</dbReference>
<name>A0A182NTA5_9DIPT</name>
<evidence type="ECO:0000313" key="8">
    <source>
        <dbReference type="Proteomes" id="UP000075884"/>
    </source>
</evidence>
<dbReference type="Pfam" id="PF00106">
    <property type="entry name" value="adh_short"/>
    <property type="match status" value="1"/>
</dbReference>
<dbReference type="GO" id="GO:0016491">
    <property type="term" value="F:oxidoreductase activity"/>
    <property type="evidence" value="ECO:0007669"/>
    <property type="project" value="UniProtKB-KW"/>
</dbReference>
<dbReference type="PANTHER" id="PTHR44889">
    <property type="entry name" value="INACTIVE HYDROXYSTEROID DEHYDROGENASE-LIKE PROTEIN 1"/>
    <property type="match status" value="1"/>
</dbReference>
<evidence type="ECO:0000256" key="6">
    <source>
        <dbReference type="SAM" id="Phobius"/>
    </source>
</evidence>
<dbReference type="FunFam" id="3.40.50.720:FF:000137">
    <property type="entry name" value="Hydroxysteroid (17-beta) dehydrogenase 3"/>
    <property type="match status" value="1"/>
</dbReference>
<dbReference type="Gene3D" id="3.40.50.720">
    <property type="entry name" value="NAD(P)-binding Rossmann-like Domain"/>
    <property type="match status" value="1"/>
</dbReference>
<reference evidence="8" key="1">
    <citation type="submission" date="2013-03" db="EMBL/GenBank/DDBJ databases">
        <title>The Genome Sequence of Anopheles dirus WRAIR2.</title>
        <authorList>
            <consortium name="The Broad Institute Genomics Platform"/>
            <person name="Neafsey D.E."/>
            <person name="Walton C."/>
            <person name="Walker B."/>
            <person name="Young S.K."/>
            <person name="Zeng Q."/>
            <person name="Gargeya S."/>
            <person name="Fitzgerald M."/>
            <person name="Haas B."/>
            <person name="Abouelleil A."/>
            <person name="Allen A.W."/>
            <person name="Alvarado L."/>
            <person name="Arachchi H.M."/>
            <person name="Berlin A.M."/>
            <person name="Chapman S.B."/>
            <person name="Gainer-Dewar J."/>
            <person name="Goldberg J."/>
            <person name="Griggs A."/>
            <person name="Gujja S."/>
            <person name="Hansen M."/>
            <person name="Howarth C."/>
            <person name="Imamovic A."/>
            <person name="Ireland A."/>
            <person name="Larimer J."/>
            <person name="McCowan C."/>
            <person name="Murphy C."/>
            <person name="Pearson M."/>
            <person name="Poon T.W."/>
            <person name="Priest M."/>
            <person name="Roberts A."/>
            <person name="Saif S."/>
            <person name="Shea T."/>
            <person name="Sisk P."/>
            <person name="Sykes S."/>
            <person name="Wortman J."/>
            <person name="Nusbaum C."/>
            <person name="Birren B."/>
        </authorList>
    </citation>
    <scope>NUCLEOTIDE SEQUENCE [LARGE SCALE GENOMIC DNA]</scope>
    <source>
        <strain evidence="8">WRAIR2</strain>
    </source>
</reference>
<dbReference type="InterPro" id="IPR002347">
    <property type="entry name" value="SDR_fam"/>
</dbReference>
<dbReference type="GO" id="GO:0005739">
    <property type="term" value="C:mitochondrion"/>
    <property type="evidence" value="ECO:0007669"/>
    <property type="project" value="UniProtKB-SubCell"/>
</dbReference>
<dbReference type="Proteomes" id="UP000075884">
    <property type="component" value="Unassembled WGS sequence"/>
</dbReference>
<keyword evidence="3" id="KW-0560">Oxidoreductase</keyword>
<evidence type="ECO:0000256" key="4">
    <source>
        <dbReference type="ARBA" id="ARBA00023128"/>
    </source>
</evidence>
<feature type="transmembrane region" description="Helical" evidence="6">
    <location>
        <begin position="347"/>
        <end position="369"/>
    </location>
</feature>
<comment type="subcellular location">
    <subcellularLocation>
        <location evidence="1">Mitochondrion</location>
    </subcellularLocation>
</comment>